<accession>A0ABQ2WCL5</accession>
<sequence>MNGTPALGIDTSAGRLLVTKDKPHRVLRLEAYDALDGISDMKDQIENGQAPTAPRTITTGPLASGDAEGMDLTPIIADAADKMFDTLVDYADQLKDATDRGITFTLLIRNALGSGSLTVCE</sequence>
<proteinExistence type="predicted"/>
<evidence type="ECO:0000256" key="1">
    <source>
        <dbReference type="SAM" id="MobiDB-lite"/>
    </source>
</evidence>
<name>A0ABQ2WCL5_9ACTN</name>
<dbReference type="RefSeq" id="WP_189548164.1">
    <property type="nucleotide sequence ID" value="NZ_BMTF01000050.1"/>
</dbReference>
<gene>
    <name evidence="2" type="ORF">GCM10015535_68680</name>
</gene>
<dbReference type="EMBL" id="BMTF01000050">
    <property type="protein sequence ID" value="GGV97396.1"/>
    <property type="molecule type" value="Genomic_DNA"/>
</dbReference>
<evidence type="ECO:0000313" key="2">
    <source>
        <dbReference type="EMBL" id="GGV97396.1"/>
    </source>
</evidence>
<reference evidence="3" key="1">
    <citation type="journal article" date="2019" name="Int. J. Syst. Evol. Microbiol.">
        <title>The Global Catalogue of Microorganisms (GCM) 10K type strain sequencing project: providing services to taxonomists for standard genome sequencing and annotation.</title>
        <authorList>
            <consortium name="The Broad Institute Genomics Platform"/>
            <consortium name="The Broad Institute Genome Sequencing Center for Infectious Disease"/>
            <person name="Wu L."/>
            <person name="Ma J."/>
        </authorList>
    </citation>
    <scope>NUCLEOTIDE SEQUENCE [LARGE SCALE GENOMIC DNA]</scope>
    <source>
        <strain evidence="3">JCM 4376</strain>
    </source>
</reference>
<protein>
    <submittedName>
        <fullName evidence="2">Uncharacterized protein</fullName>
    </submittedName>
</protein>
<comment type="caution">
    <text evidence="2">The sequence shown here is derived from an EMBL/GenBank/DDBJ whole genome shotgun (WGS) entry which is preliminary data.</text>
</comment>
<evidence type="ECO:0000313" key="3">
    <source>
        <dbReference type="Proteomes" id="UP000660675"/>
    </source>
</evidence>
<feature type="region of interest" description="Disordered" evidence="1">
    <location>
        <begin position="45"/>
        <end position="66"/>
    </location>
</feature>
<keyword evidence="3" id="KW-1185">Reference proteome</keyword>
<organism evidence="2 3">
    <name type="scientific">Streptomyces gelaticus</name>
    <dbReference type="NCBI Taxonomy" id="285446"/>
    <lineage>
        <taxon>Bacteria</taxon>
        <taxon>Bacillati</taxon>
        <taxon>Actinomycetota</taxon>
        <taxon>Actinomycetes</taxon>
        <taxon>Kitasatosporales</taxon>
        <taxon>Streptomycetaceae</taxon>
        <taxon>Streptomyces</taxon>
    </lineage>
</organism>
<feature type="compositionally biased region" description="Polar residues" evidence="1">
    <location>
        <begin position="46"/>
        <end position="61"/>
    </location>
</feature>
<dbReference type="Proteomes" id="UP000660675">
    <property type="component" value="Unassembled WGS sequence"/>
</dbReference>